<evidence type="ECO:0000313" key="2">
    <source>
        <dbReference type="Proteomes" id="UP000326678"/>
    </source>
</evidence>
<reference evidence="1 2" key="1">
    <citation type="submission" date="2019-10" db="EMBL/GenBank/DDBJ databases">
        <title>Genomic and transcriptomic insights into the perfect genentic adaptation of a filamentous nitrogen-fixing cyanobacterium to rice fields.</title>
        <authorList>
            <person name="Chen Z."/>
        </authorList>
    </citation>
    <scope>NUCLEOTIDE SEQUENCE [LARGE SCALE GENOMIC DNA]</scope>
    <source>
        <strain evidence="1">CCNUC1</strain>
    </source>
</reference>
<organism evidence="1 2">
    <name type="scientific">Nostoc sphaeroides CCNUC1</name>
    <dbReference type="NCBI Taxonomy" id="2653204"/>
    <lineage>
        <taxon>Bacteria</taxon>
        <taxon>Bacillati</taxon>
        <taxon>Cyanobacteriota</taxon>
        <taxon>Cyanophyceae</taxon>
        <taxon>Nostocales</taxon>
        <taxon>Nostocaceae</taxon>
        <taxon>Nostoc</taxon>
    </lineage>
</organism>
<sequence length="38" mass="4337">MRATRSRCVGTTTRMFFGFLFYCESSLAISNLSPRKSN</sequence>
<proteinExistence type="predicted"/>
<dbReference type="EMBL" id="CP045226">
    <property type="protein sequence ID" value="QFS47171.1"/>
    <property type="molecule type" value="Genomic_DNA"/>
</dbReference>
<keyword evidence="2" id="KW-1185">Reference proteome</keyword>
<evidence type="ECO:0000313" key="1">
    <source>
        <dbReference type="EMBL" id="QFS47171.1"/>
    </source>
</evidence>
<gene>
    <name evidence="1" type="ORF">GXM_04661</name>
</gene>
<dbReference type="AlphaFoldDB" id="A0A5P8W3U3"/>
<name>A0A5P8W3U3_9NOSO</name>
<dbReference type="Proteomes" id="UP000326678">
    <property type="component" value="Chromosome Gxm1"/>
</dbReference>
<accession>A0A5P8W3U3</accession>
<protein>
    <submittedName>
        <fullName evidence="1">Uncharacterized protein</fullName>
    </submittedName>
</protein>
<dbReference type="KEGG" id="nsh:GXM_04661"/>